<accession>A0A0E9P8I8</accession>
<dbReference type="EMBL" id="GBXM01095698">
    <property type="protein sequence ID" value="JAH12879.1"/>
    <property type="molecule type" value="Transcribed_RNA"/>
</dbReference>
<sequence>MYHLKKICENYARSNVQPKDSPHPEVCGESSRLHLQSGQPRRLTIVPMIR</sequence>
<reference evidence="2" key="1">
    <citation type="submission" date="2014-11" db="EMBL/GenBank/DDBJ databases">
        <authorList>
            <person name="Amaro Gonzalez C."/>
        </authorList>
    </citation>
    <scope>NUCLEOTIDE SEQUENCE</scope>
</reference>
<dbReference type="AlphaFoldDB" id="A0A0E9P8I8"/>
<reference evidence="2" key="2">
    <citation type="journal article" date="2015" name="Fish Shellfish Immunol.">
        <title>Early steps in the European eel (Anguilla anguilla)-Vibrio vulnificus interaction in the gills: Role of the RtxA13 toxin.</title>
        <authorList>
            <person name="Callol A."/>
            <person name="Pajuelo D."/>
            <person name="Ebbesson L."/>
            <person name="Teles M."/>
            <person name="MacKenzie S."/>
            <person name="Amaro C."/>
        </authorList>
    </citation>
    <scope>NUCLEOTIDE SEQUENCE</scope>
</reference>
<organism evidence="2">
    <name type="scientific">Anguilla anguilla</name>
    <name type="common">European freshwater eel</name>
    <name type="synonym">Muraena anguilla</name>
    <dbReference type="NCBI Taxonomy" id="7936"/>
    <lineage>
        <taxon>Eukaryota</taxon>
        <taxon>Metazoa</taxon>
        <taxon>Chordata</taxon>
        <taxon>Craniata</taxon>
        <taxon>Vertebrata</taxon>
        <taxon>Euteleostomi</taxon>
        <taxon>Actinopterygii</taxon>
        <taxon>Neopterygii</taxon>
        <taxon>Teleostei</taxon>
        <taxon>Anguilliformes</taxon>
        <taxon>Anguillidae</taxon>
        <taxon>Anguilla</taxon>
    </lineage>
</organism>
<dbReference type="EMBL" id="GBXM01107768">
    <property type="protein sequence ID" value="JAH00809.1"/>
    <property type="molecule type" value="Transcribed_RNA"/>
</dbReference>
<protein>
    <submittedName>
        <fullName evidence="2">Uncharacterized protein</fullName>
    </submittedName>
</protein>
<feature type="region of interest" description="Disordered" evidence="1">
    <location>
        <begin position="14"/>
        <end position="34"/>
    </location>
</feature>
<evidence type="ECO:0000313" key="2">
    <source>
        <dbReference type="EMBL" id="JAH00809.1"/>
    </source>
</evidence>
<evidence type="ECO:0000256" key="1">
    <source>
        <dbReference type="SAM" id="MobiDB-lite"/>
    </source>
</evidence>
<proteinExistence type="predicted"/>
<name>A0A0E9P8I8_ANGAN</name>